<evidence type="ECO:0000313" key="1">
    <source>
        <dbReference type="EMBL" id="RIY31183.1"/>
    </source>
</evidence>
<dbReference type="InterPro" id="IPR005046">
    <property type="entry name" value="DUF285"/>
</dbReference>
<dbReference type="RefSeq" id="WP_119497990.1">
    <property type="nucleotide sequence ID" value="NZ_NRJH01000094.1"/>
</dbReference>
<organism evidence="1 2">
    <name type="scientific">Psittacicella melopsittaci</name>
    <dbReference type="NCBI Taxonomy" id="2028576"/>
    <lineage>
        <taxon>Bacteria</taxon>
        <taxon>Pseudomonadati</taxon>
        <taxon>Pseudomonadota</taxon>
        <taxon>Gammaproteobacteria</taxon>
        <taxon>Pasteurellales</taxon>
        <taxon>Psittacicellaceae</taxon>
        <taxon>Psittacicella</taxon>
    </lineage>
</organism>
<gene>
    <name evidence="1" type="ORF">CJP74_07910</name>
</gene>
<dbReference type="OrthoDB" id="9831015at2"/>
<protein>
    <submittedName>
        <fullName evidence="1">Uncharacterized protein</fullName>
    </submittedName>
</protein>
<dbReference type="Proteomes" id="UP000266258">
    <property type="component" value="Unassembled WGS sequence"/>
</dbReference>
<dbReference type="Pfam" id="PF03382">
    <property type="entry name" value="DUF285"/>
    <property type="match status" value="1"/>
</dbReference>
<keyword evidence="2" id="KW-1185">Reference proteome</keyword>
<name>A0A3A1XYY2_9GAMM</name>
<sequence>MTSITQLATHLDKKLPTARGWMFYFATTLFNLNSLERVDLNTLEEKYLEAKSYNLEKDPGQAKAHPESCDACYAFLKDVISKEGPITVADWKIKNLPHDRLYYLLETFLSYNRYAVTPVIDLSFVDISHLTDLTGLFAKLHVCGIAYQYAFDVSAWDTSHVQVMDRLFANCEVVVKGYGKWDLSSLRSVREMFKENRVVDEDIVIDLSKIKSSGLVDVFKDSEYLLTKDLSKIFINVGTHTIPHSDPDFLKFHFAETPKHLIENLKRNTEWLREHHPQKHLRAGTQFTY</sequence>
<proteinExistence type="predicted"/>
<reference evidence="1 2" key="1">
    <citation type="submission" date="2017-08" db="EMBL/GenBank/DDBJ databases">
        <title>Reclassification of Bisgaard taxon 37 and 44.</title>
        <authorList>
            <person name="Christensen H."/>
        </authorList>
    </citation>
    <scope>NUCLEOTIDE SEQUENCE [LARGE SCALE GENOMIC DNA]</scope>
    <source>
        <strain evidence="1 2">B96_4</strain>
    </source>
</reference>
<dbReference type="EMBL" id="NRJH01000094">
    <property type="protein sequence ID" value="RIY31183.1"/>
    <property type="molecule type" value="Genomic_DNA"/>
</dbReference>
<evidence type="ECO:0000313" key="2">
    <source>
        <dbReference type="Proteomes" id="UP000266258"/>
    </source>
</evidence>
<comment type="caution">
    <text evidence="1">The sequence shown here is derived from an EMBL/GenBank/DDBJ whole genome shotgun (WGS) entry which is preliminary data.</text>
</comment>
<dbReference type="AlphaFoldDB" id="A0A3A1XYY2"/>
<accession>A0A3A1XYY2</accession>